<dbReference type="EMBL" id="BMYF01000019">
    <property type="protein sequence ID" value="GHB45942.1"/>
    <property type="molecule type" value="Genomic_DNA"/>
</dbReference>
<evidence type="ECO:0000313" key="10">
    <source>
        <dbReference type="Proteomes" id="UP000642809"/>
    </source>
</evidence>
<evidence type="ECO:0000256" key="2">
    <source>
        <dbReference type="ARBA" id="ARBA00022448"/>
    </source>
</evidence>
<protein>
    <submittedName>
        <fullName evidence="9">Glutamate:proton symporter</fullName>
    </submittedName>
</protein>
<dbReference type="Gene3D" id="1.10.3860.10">
    <property type="entry name" value="Sodium:dicarboxylate symporter"/>
    <property type="match status" value="1"/>
</dbReference>
<dbReference type="PANTHER" id="PTHR42865">
    <property type="entry name" value="PROTON/GLUTAMATE-ASPARTATE SYMPORTER"/>
    <property type="match status" value="1"/>
</dbReference>
<accession>A0A8J3D0M4</accession>
<evidence type="ECO:0000256" key="6">
    <source>
        <dbReference type="ARBA" id="ARBA00022989"/>
    </source>
</evidence>
<proteinExistence type="predicted"/>
<feature type="transmembrane region" description="Helical" evidence="8">
    <location>
        <begin position="202"/>
        <end position="223"/>
    </location>
</feature>
<dbReference type="InterPro" id="IPR001991">
    <property type="entry name" value="Na-dicarboxylate_symporter"/>
</dbReference>
<name>A0A8J3D0M4_9BACT</name>
<feature type="transmembrane region" description="Helical" evidence="8">
    <location>
        <begin position="243"/>
        <end position="262"/>
    </location>
</feature>
<feature type="transmembrane region" description="Helical" evidence="8">
    <location>
        <begin position="83"/>
        <end position="104"/>
    </location>
</feature>
<comment type="subcellular location">
    <subcellularLocation>
        <location evidence="1">Cell membrane</location>
        <topology evidence="1">Multi-pass membrane protein</topology>
    </subcellularLocation>
</comment>
<evidence type="ECO:0000256" key="3">
    <source>
        <dbReference type="ARBA" id="ARBA00022475"/>
    </source>
</evidence>
<keyword evidence="2" id="KW-0813">Transport</keyword>
<comment type="caution">
    <text evidence="9">The sequence shown here is derived from an EMBL/GenBank/DDBJ whole genome shotgun (WGS) entry which is preliminary data.</text>
</comment>
<evidence type="ECO:0000256" key="7">
    <source>
        <dbReference type="ARBA" id="ARBA00023136"/>
    </source>
</evidence>
<feature type="transmembrane region" description="Helical" evidence="8">
    <location>
        <begin position="162"/>
        <end position="181"/>
    </location>
</feature>
<evidence type="ECO:0000256" key="8">
    <source>
        <dbReference type="SAM" id="Phobius"/>
    </source>
</evidence>
<organism evidence="9 10">
    <name type="scientific">Mongoliitalea lutea</name>
    <dbReference type="NCBI Taxonomy" id="849756"/>
    <lineage>
        <taxon>Bacteria</taxon>
        <taxon>Pseudomonadati</taxon>
        <taxon>Bacteroidota</taxon>
        <taxon>Cytophagia</taxon>
        <taxon>Cytophagales</taxon>
        <taxon>Cyclobacteriaceae</taxon>
        <taxon>Mongoliitalea</taxon>
    </lineage>
</organism>
<evidence type="ECO:0000313" key="9">
    <source>
        <dbReference type="EMBL" id="GHB45942.1"/>
    </source>
</evidence>
<dbReference type="GO" id="GO:0005886">
    <property type="term" value="C:plasma membrane"/>
    <property type="evidence" value="ECO:0007669"/>
    <property type="project" value="UniProtKB-SubCell"/>
</dbReference>
<reference evidence="9" key="2">
    <citation type="submission" date="2020-09" db="EMBL/GenBank/DDBJ databases">
        <authorList>
            <person name="Sun Q."/>
            <person name="Kim S."/>
        </authorList>
    </citation>
    <scope>NUCLEOTIDE SEQUENCE</scope>
    <source>
        <strain evidence="9">KCTC 23224</strain>
    </source>
</reference>
<feature type="transmembrane region" description="Helical" evidence="8">
    <location>
        <begin position="50"/>
        <end position="71"/>
    </location>
</feature>
<keyword evidence="3" id="KW-1003">Cell membrane</keyword>
<evidence type="ECO:0000256" key="4">
    <source>
        <dbReference type="ARBA" id="ARBA00022692"/>
    </source>
</evidence>
<dbReference type="SUPFAM" id="SSF118215">
    <property type="entry name" value="Proton glutamate symport protein"/>
    <property type="match status" value="1"/>
</dbReference>
<feature type="transmembrane region" description="Helical" evidence="8">
    <location>
        <begin position="375"/>
        <end position="396"/>
    </location>
</feature>
<sequence>MFKKIPLHTQIIIGLVLGLVFGLVIIQFGISPQFTVDYIKPIGTIFINSLKMIAVPLVLASLIVGVANLGDISKLSRIGGKTILAYLITTVVAITLGLLLVNIFEPGEKLPQETRDSLMAQFDSQAGSKADMAAEIKDAGPLQPIVDIVPENLIAAAANNGSMLQVVFFAIIAGIALLQISKDKAKTFTDFFDALNDVIIKIVEYIMMIAPYGVFALMASLIVEIAGDNPDSAVELLLALLKYTVIVVAGLAMIIFVVYGTILKSFTKIKFFDFLKAMRPAMLLGFSTSSSSATLPVTMKIVEEEVGVSEEVSSFVLPLGATINMNGTSLYQAVAAVFIAQALGMDLTISQQLTIVLTATLAAIGSAGVPGAGLIMLIIVLEAIGVPGAGVALIIAPDRILDMFRTVVNITGDATVCVAVASTEGELPDGLIRASNPFTPSAEELNVKGE</sequence>
<dbReference type="RefSeq" id="WP_189584043.1">
    <property type="nucleotide sequence ID" value="NZ_BMYF01000019.1"/>
</dbReference>
<gene>
    <name evidence="9" type="primary">gltP</name>
    <name evidence="9" type="ORF">GCM10008106_28600</name>
</gene>
<evidence type="ECO:0000256" key="1">
    <source>
        <dbReference type="ARBA" id="ARBA00004651"/>
    </source>
</evidence>
<keyword evidence="6 8" id="KW-1133">Transmembrane helix</keyword>
<dbReference type="GO" id="GO:0006835">
    <property type="term" value="P:dicarboxylic acid transport"/>
    <property type="evidence" value="ECO:0007669"/>
    <property type="project" value="UniProtKB-ARBA"/>
</dbReference>
<reference evidence="9" key="1">
    <citation type="journal article" date="2014" name="Int. J. Syst. Evol. Microbiol.">
        <title>Complete genome sequence of Corynebacterium casei LMG S-19264T (=DSM 44701T), isolated from a smear-ripened cheese.</title>
        <authorList>
            <consortium name="US DOE Joint Genome Institute (JGI-PGF)"/>
            <person name="Walter F."/>
            <person name="Albersmeier A."/>
            <person name="Kalinowski J."/>
            <person name="Ruckert C."/>
        </authorList>
    </citation>
    <scope>NUCLEOTIDE SEQUENCE</scope>
    <source>
        <strain evidence="9">KCTC 23224</strain>
    </source>
</reference>
<dbReference type="PANTHER" id="PTHR42865:SF7">
    <property type="entry name" value="PROTON_GLUTAMATE-ASPARTATE SYMPORTER"/>
    <property type="match status" value="1"/>
</dbReference>
<dbReference type="Proteomes" id="UP000642809">
    <property type="component" value="Unassembled WGS sequence"/>
</dbReference>
<dbReference type="InterPro" id="IPR036458">
    <property type="entry name" value="Na:dicarbo_symporter_sf"/>
</dbReference>
<dbReference type="GO" id="GO:0015293">
    <property type="term" value="F:symporter activity"/>
    <property type="evidence" value="ECO:0007669"/>
    <property type="project" value="UniProtKB-KW"/>
</dbReference>
<keyword evidence="4 8" id="KW-0812">Transmembrane</keyword>
<feature type="transmembrane region" description="Helical" evidence="8">
    <location>
        <begin position="12"/>
        <end position="30"/>
    </location>
</feature>
<dbReference type="AlphaFoldDB" id="A0A8J3D0M4"/>
<dbReference type="PRINTS" id="PR00173">
    <property type="entry name" value="EDTRNSPORT"/>
</dbReference>
<keyword evidence="10" id="KW-1185">Reference proteome</keyword>
<dbReference type="FunFam" id="1.10.3860.10:FF:000001">
    <property type="entry name" value="C4-dicarboxylate transport protein"/>
    <property type="match status" value="1"/>
</dbReference>
<keyword evidence="7 8" id="KW-0472">Membrane</keyword>
<evidence type="ECO:0000256" key="5">
    <source>
        <dbReference type="ARBA" id="ARBA00022847"/>
    </source>
</evidence>
<dbReference type="Pfam" id="PF00375">
    <property type="entry name" value="SDF"/>
    <property type="match status" value="1"/>
</dbReference>
<feature type="transmembrane region" description="Helical" evidence="8">
    <location>
        <begin position="352"/>
        <end position="369"/>
    </location>
</feature>
<keyword evidence="5" id="KW-0769">Symport</keyword>